<keyword evidence="2" id="KW-1185">Reference proteome</keyword>
<dbReference type="Proteomes" id="UP000267448">
    <property type="component" value="Unassembled WGS sequence"/>
</dbReference>
<dbReference type="RefSeq" id="WP_126520831.1">
    <property type="nucleotide sequence ID" value="NZ_RXNU01000006.1"/>
</dbReference>
<dbReference type="AlphaFoldDB" id="A0A3S0KU98"/>
<evidence type="ECO:0008006" key="3">
    <source>
        <dbReference type="Google" id="ProtNLM"/>
    </source>
</evidence>
<sequence length="259" mass="28498">MSHLQQAVKLVQEGDRYSGYGRFFSEFIDDWAYRQTGLYDPSKPLSEAQSKIAHQLSHVIRSAWETCPGEDFIGHVMEECGGSGHLSFFRTPPALSTLMAKMMGGSSGLEDFADICCGSGSLTLAHIHQTFLDGGAKAVARLNIMGEDLSGNKIKVAMLQIVNLLDILGGGKPLYVHSLRLSEVNSLSRELGVVQYDFSGANNPRCKLNEKQKALVHQALLADIDIDVISERLRVPVNLVRKQAMHQQQRIPSTLSLMT</sequence>
<comment type="caution">
    <text evidence="1">The sequence shown here is derived from an EMBL/GenBank/DDBJ whole genome shotgun (WGS) entry which is preliminary data.</text>
</comment>
<dbReference type="EMBL" id="RXNU01000006">
    <property type="protein sequence ID" value="RTR38600.1"/>
    <property type="molecule type" value="Genomic_DNA"/>
</dbReference>
<evidence type="ECO:0000313" key="1">
    <source>
        <dbReference type="EMBL" id="RTR38600.1"/>
    </source>
</evidence>
<organism evidence="1 2">
    <name type="scientific">Shewanella canadensis</name>
    <dbReference type="NCBI Taxonomy" id="271096"/>
    <lineage>
        <taxon>Bacteria</taxon>
        <taxon>Pseudomonadati</taxon>
        <taxon>Pseudomonadota</taxon>
        <taxon>Gammaproteobacteria</taxon>
        <taxon>Alteromonadales</taxon>
        <taxon>Shewanellaceae</taxon>
        <taxon>Shewanella</taxon>
    </lineage>
</organism>
<proteinExistence type="predicted"/>
<accession>A0A3S0KU98</accession>
<dbReference type="InterPro" id="IPR029063">
    <property type="entry name" value="SAM-dependent_MTases_sf"/>
</dbReference>
<dbReference type="SUPFAM" id="SSF53335">
    <property type="entry name" value="S-adenosyl-L-methionine-dependent methyltransferases"/>
    <property type="match status" value="1"/>
</dbReference>
<dbReference type="Gene3D" id="3.40.50.150">
    <property type="entry name" value="Vaccinia Virus protein VP39"/>
    <property type="match status" value="1"/>
</dbReference>
<name>A0A3S0KU98_9GAMM</name>
<evidence type="ECO:0000313" key="2">
    <source>
        <dbReference type="Proteomes" id="UP000267448"/>
    </source>
</evidence>
<gene>
    <name evidence="1" type="ORF">EKG38_13940</name>
</gene>
<dbReference type="OrthoDB" id="6625353at2"/>
<reference evidence="1 2" key="1">
    <citation type="submission" date="2018-12" db="EMBL/GenBank/DDBJ databases">
        <authorList>
            <person name="Yu L."/>
        </authorList>
    </citation>
    <scope>NUCLEOTIDE SEQUENCE [LARGE SCALE GENOMIC DNA]</scope>
    <source>
        <strain evidence="1 2">HAW-EB2</strain>
    </source>
</reference>
<protein>
    <recommendedName>
        <fullName evidence="3">DNA methylase adenine-specific domain-containing protein</fullName>
    </recommendedName>
</protein>